<dbReference type="Proteomes" id="UP000823736">
    <property type="component" value="Unassembled WGS sequence"/>
</dbReference>
<evidence type="ECO:0000313" key="2">
    <source>
        <dbReference type="EMBL" id="MBP1986911.1"/>
    </source>
</evidence>
<keyword evidence="1" id="KW-1133">Transmembrane helix</keyword>
<gene>
    <name evidence="2" type="ORF">J2753_001405</name>
</gene>
<sequence>MRGPLHALFSTPLIGGYLRLRVAFLLAGILAVGSAAIAIEIGGVIGVVALLVPVMLALFALYVSSLLR</sequence>
<keyword evidence="1" id="KW-0812">Transmembrane</keyword>
<evidence type="ECO:0000256" key="1">
    <source>
        <dbReference type="SAM" id="Phobius"/>
    </source>
</evidence>
<proteinExistence type="predicted"/>
<comment type="caution">
    <text evidence="2">The sequence shown here is derived from an EMBL/GenBank/DDBJ whole genome shotgun (WGS) entry which is preliminary data.</text>
</comment>
<keyword evidence="1" id="KW-0472">Membrane</keyword>
<dbReference type="EMBL" id="JAGGLC010000002">
    <property type="protein sequence ID" value="MBP1986911.1"/>
    <property type="molecule type" value="Genomic_DNA"/>
</dbReference>
<dbReference type="RefSeq" id="WP_209491185.1">
    <property type="nucleotide sequence ID" value="NZ_JAGGLC010000002.1"/>
</dbReference>
<protein>
    <submittedName>
        <fullName evidence="2">Uncharacterized protein</fullName>
    </submittedName>
</protein>
<reference evidence="2" key="1">
    <citation type="submission" date="2021-03" db="EMBL/GenBank/DDBJ databases">
        <title>Genomic Encyclopedia of Type Strains, Phase IV (KMG-IV): sequencing the most valuable type-strain genomes for metagenomic binning, comparative biology and taxonomic classification.</title>
        <authorList>
            <person name="Goeker M."/>
        </authorList>
    </citation>
    <scope>NUCLEOTIDE SEQUENCE</scope>
    <source>
        <strain evidence="2">DSM 26232</strain>
    </source>
</reference>
<dbReference type="OrthoDB" id="385299at2157"/>
<name>A0A8T4GUW4_9EURY</name>
<feature type="transmembrane region" description="Helical" evidence="1">
    <location>
        <begin position="45"/>
        <end position="67"/>
    </location>
</feature>
<evidence type="ECO:0000313" key="3">
    <source>
        <dbReference type="Proteomes" id="UP000823736"/>
    </source>
</evidence>
<keyword evidence="3" id="KW-1185">Reference proteome</keyword>
<accession>A0A8T4GUW4</accession>
<dbReference type="AlphaFoldDB" id="A0A8T4GUW4"/>
<feature type="transmembrane region" description="Helical" evidence="1">
    <location>
        <begin position="20"/>
        <end position="39"/>
    </location>
</feature>
<organism evidence="2 3">
    <name type="scientific">Halolamina salifodinae</name>
    <dbReference type="NCBI Taxonomy" id="1202767"/>
    <lineage>
        <taxon>Archaea</taxon>
        <taxon>Methanobacteriati</taxon>
        <taxon>Methanobacteriota</taxon>
        <taxon>Stenosarchaea group</taxon>
        <taxon>Halobacteria</taxon>
        <taxon>Halobacteriales</taxon>
        <taxon>Haloferacaceae</taxon>
    </lineage>
</organism>